<keyword evidence="1" id="KW-0175">Coiled coil</keyword>
<keyword evidence="5" id="KW-1185">Reference proteome</keyword>
<dbReference type="PROSITE" id="PS51737">
    <property type="entry name" value="RECOMBINASE_DNA_BIND"/>
    <property type="match status" value="1"/>
</dbReference>
<organism evidence="4 5">
    <name type="scientific">Romboutsia weinsteinii</name>
    <dbReference type="NCBI Taxonomy" id="2020949"/>
    <lineage>
        <taxon>Bacteria</taxon>
        <taxon>Bacillati</taxon>
        <taxon>Bacillota</taxon>
        <taxon>Clostridia</taxon>
        <taxon>Peptostreptococcales</taxon>
        <taxon>Peptostreptococcaceae</taxon>
        <taxon>Romboutsia</taxon>
    </lineage>
</organism>
<reference evidence="4 5" key="1">
    <citation type="journal article" date="2017" name="Genome Announc.">
        <title>Draft Genome Sequence of Romboutsia weinsteinii sp. nov. Strain CCRI-19649(T) Isolated from Surface Water.</title>
        <authorList>
            <person name="Maheux A.F."/>
            <person name="Boudreau D.K."/>
            <person name="Berube E."/>
            <person name="Boissinot M."/>
            <person name="Cantin P."/>
            <person name="Raymond F."/>
            <person name="Corbeil J."/>
            <person name="Omar R.F."/>
            <person name="Bergeron M.G."/>
        </authorList>
    </citation>
    <scope>NUCLEOTIDE SEQUENCE [LARGE SCALE GENOMIC DNA]</scope>
    <source>
        <strain evidence="4 5">CCRI-19649</strain>
    </source>
</reference>
<feature type="coiled-coil region" evidence="1">
    <location>
        <begin position="405"/>
        <end position="432"/>
    </location>
</feature>
<dbReference type="GO" id="GO:0000150">
    <property type="term" value="F:DNA strand exchange activity"/>
    <property type="evidence" value="ECO:0007669"/>
    <property type="project" value="InterPro"/>
</dbReference>
<gene>
    <name evidence="4" type="ORF">CHL78_012040</name>
</gene>
<proteinExistence type="predicted"/>
<protein>
    <submittedName>
        <fullName evidence="4">Recombinase family protein</fullName>
    </submittedName>
</protein>
<dbReference type="PROSITE" id="PS51736">
    <property type="entry name" value="RECOMBINASES_3"/>
    <property type="match status" value="1"/>
</dbReference>
<dbReference type="PANTHER" id="PTHR30461">
    <property type="entry name" value="DNA-INVERTASE FROM LAMBDOID PROPHAGE"/>
    <property type="match status" value="1"/>
</dbReference>
<evidence type="ECO:0000313" key="5">
    <source>
        <dbReference type="Proteomes" id="UP000215694"/>
    </source>
</evidence>
<dbReference type="RefSeq" id="WP_094367019.1">
    <property type="nucleotide sequence ID" value="NZ_NOJY02000020.1"/>
</dbReference>
<dbReference type="Pfam" id="PF07508">
    <property type="entry name" value="Recombinase"/>
    <property type="match status" value="1"/>
</dbReference>
<dbReference type="InterPro" id="IPR050639">
    <property type="entry name" value="SSR_resolvase"/>
</dbReference>
<dbReference type="InterPro" id="IPR038109">
    <property type="entry name" value="DNA_bind_recomb_sf"/>
</dbReference>
<sequence length="489" mass="56506">MKKNVCLMRVSTDMQETLAQRTAIEKYVQDNQIVIHEYIEEDGVSGFKTKLEDRVGLMKIKEMALNNEIEKLIIFNSDRIGRRMELVGFITLLDECGVKILSVTEGCLNDGNDTDSLISSIKMWMAEYESKKISERVKAGKKAVALKGEFLGGVPNYGYRLGEKRLIIDEEESEIMKLAFDLYIKGGSKLVLDTFHDKGILKRGKPWTRTKLIKTLKNTIYRGQKPLEDGEIPYDESLRIVSDEVFYRVQELMELRTTRKKGHTTKFLNRSDALLEGLLFHICGDEHIRKLHVDYGNYGVYKNVKEKKLLYRCSHCKNYKYEGVKKSYGGKKYHKLIEEHIKDVLNNLSIEKLEKEFNETKSENIDQIKILIANTTMNLKKKKKALENATSTLEKVFMGESSMDMETINTMIVKLKGEIVELEELLLTSKSELASQERSNINVGKLVEKYKDFEYIYEIADLHDKKMMLQELIDKIIISETDVEIILNI</sequence>
<dbReference type="InterPro" id="IPR036162">
    <property type="entry name" value="Resolvase-like_N_sf"/>
</dbReference>
<dbReference type="Gene3D" id="3.90.1750.20">
    <property type="entry name" value="Putative Large Serine Recombinase, Chain B, Domain 2"/>
    <property type="match status" value="1"/>
</dbReference>
<dbReference type="AlphaFoldDB" id="A0A371J280"/>
<dbReference type="InterPro" id="IPR011109">
    <property type="entry name" value="DNA_bind_recombinase_dom"/>
</dbReference>
<dbReference type="EMBL" id="NOJY02000020">
    <property type="protein sequence ID" value="RDY26794.1"/>
    <property type="molecule type" value="Genomic_DNA"/>
</dbReference>
<accession>A0A371J280</accession>
<dbReference type="SUPFAM" id="SSF53041">
    <property type="entry name" value="Resolvase-like"/>
    <property type="match status" value="1"/>
</dbReference>
<evidence type="ECO:0000259" key="3">
    <source>
        <dbReference type="PROSITE" id="PS51737"/>
    </source>
</evidence>
<evidence type="ECO:0000313" key="4">
    <source>
        <dbReference type="EMBL" id="RDY26794.1"/>
    </source>
</evidence>
<evidence type="ECO:0000256" key="1">
    <source>
        <dbReference type="SAM" id="Coils"/>
    </source>
</evidence>
<dbReference type="Pfam" id="PF00239">
    <property type="entry name" value="Resolvase"/>
    <property type="match status" value="1"/>
</dbReference>
<dbReference type="Gene3D" id="3.40.50.1390">
    <property type="entry name" value="Resolvase, N-terminal catalytic domain"/>
    <property type="match status" value="1"/>
</dbReference>
<evidence type="ECO:0000259" key="2">
    <source>
        <dbReference type="PROSITE" id="PS51736"/>
    </source>
</evidence>
<dbReference type="InterPro" id="IPR006119">
    <property type="entry name" value="Resolv_N"/>
</dbReference>
<feature type="domain" description="Resolvase/invertase-type recombinase catalytic" evidence="2">
    <location>
        <begin position="3"/>
        <end position="148"/>
    </location>
</feature>
<feature type="domain" description="Recombinase" evidence="3">
    <location>
        <begin position="156"/>
        <end position="259"/>
    </location>
</feature>
<dbReference type="PANTHER" id="PTHR30461:SF23">
    <property type="entry name" value="DNA RECOMBINASE-RELATED"/>
    <property type="match status" value="1"/>
</dbReference>
<name>A0A371J280_9FIRM</name>
<dbReference type="GO" id="GO:0003677">
    <property type="term" value="F:DNA binding"/>
    <property type="evidence" value="ECO:0007669"/>
    <property type="project" value="InterPro"/>
</dbReference>
<dbReference type="SMART" id="SM00857">
    <property type="entry name" value="Resolvase"/>
    <property type="match status" value="1"/>
</dbReference>
<comment type="caution">
    <text evidence="4">The sequence shown here is derived from an EMBL/GenBank/DDBJ whole genome shotgun (WGS) entry which is preliminary data.</text>
</comment>
<dbReference type="Proteomes" id="UP000215694">
    <property type="component" value="Unassembled WGS sequence"/>
</dbReference>
<dbReference type="CDD" id="cd00338">
    <property type="entry name" value="Ser_Recombinase"/>
    <property type="match status" value="1"/>
</dbReference>
<dbReference type="OrthoDB" id="9769353at2"/>